<evidence type="ECO:0000259" key="2">
    <source>
        <dbReference type="Pfam" id="PF26449"/>
    </source>
</evidence>
<evidence type="ECO:0000313" key="3">
    <source>
        <dbReference type="EMBL" id="MDB2294107.1"/>
    </source>
</evidence>
<dbReference type="Proteomes" id="UP001210528">
    <property type="component" value="Unassembled WGS sequence"/>
</dbReference>
<proteinExistence type="predicted"/>
<comment type="caution">
    <text evidence="3">The sequence shown here is derived from an EMBL/GenBank/DDBJ whole genome shotgun (WGS) entry which is preliminary data.</text>
</comment>
<dbReference type="Pfam" id="PF26449">
    <property type="entry name" value="DUF8128"/>
    <property type="match status" value="1"/>
</dbReference>
<reference evidence="3 4" key="1">
    <citation type="submission" date="2023-01" db="EMBL/GenBank/DDBJ databases">
        <title>Halorubrum ezzemoulense from Santa Pola, Spain.</title>
        <authorList>
            <person name="Feng Y."/>
            <person name="Louyakis A.S."/>
            <person name="Gogarten J.P."/>
        </authorList>
    </citation>
    <scope>NUCLEOTIDE SEQUENCE [LARGE SCALE GENOMIC DNA]</scope>
    <source>
        <strain evidence="3 4">AMM015</strain>
    </source>
</reference>
<accession>A0ABT4Z7E5</accession>
<feature type="compositionally biased region" description="Acidic residues" evidence="1">
    <location>
        <begin position="403"/>
        <end position="419"/>
    </location>
</feature>
<feature type="domain" description="DUF8128" evidence="2">
    <location>
        <begin position="30"/>
        <end position="359"/>
    </location>
</feature>
<feature type="region of interest" description="Disordered" evidence="1">
    <location>
        <begin position="355"/>
        <end position="419"/>
    </location>
</feature>
<gene>
    <name evidence="3" type="ORF">PM085_17935</name>
</gene>
<dbReference type="EMBL" id="JAQLUK010000054">
    <property type="protein sequence ID" value="MDB2294107.1"/>
    <property type="molecule type" value="Genomic_DNA"/>
</dbReference>
<protein>
    <recommendedName>
        <fullName evidence="2">DUF8128 domain-containing protein</fullName>
    </recommendedName>
</protein>
<dbReference type="RefSeq" id="WP_271943899.1">
    <property type="nucleotide sequence ID" value="NZ_JAQLTW010000019.1"/>
</dbReference>
<sequence length="532" mass="60080">MQNPLNRIHDHTLPDWLKNLRHLQLGSREPDAPQITEEFVETINDAANSYAGSLNRVRPHKKEDGLAYAEELIAGFHNEGVTHSELAQRFNLGERPKKFSFELVLTDETVKFHFGLPDRIHQREFRQQVSGLYPNAEIKPVDKPFPEIEPGMYLSGGKLELNKEKYRPLRGTSGPDAFESDPLRSVLSELVGYSNEVAIVQFVFTPASRNWTDGLKLHEWSADQINDSLTYGRINGSYFNPRLDDPSAKDLRAAEAVLNQEGKQAYYLNARFLVFASSPDIAKHHAHGIANVYSTQYHSDETGQAFIPLAFKKRGVKELARRTAAREFSYDQTALNVEELAGVVHLPGEEVDQTNIDWTRKGVGNRPPAQANRTTMPPDMRVNRDLSELGGEASAMASLSGDQVEESDTVGPDPTEEEDSVFMKGLGTVLRFLFDDQTEATDTEPDTPTATVDIDSTPEKQEAFNELYRQFIYGELTREQIKSQYNDHVADNLVRKFQNRRAEELGRVKFGVNCGRRRGLRANFELSLTRHC</sequence>
<organism evidence="3 4">
    <name type="scientific">Halorubrum ezzemoulense</name>
    <name type="common">Halorubrum chaoviator</name>
    <dbReference type="NCBI Taxonomy" id="337243"/>
    <lineage>
        <taxon>Archaea</taxon>
        <taxon>Methanobacteriati</taxon>
        <taxon>Methanobacteriota</taxon>
        <taxon>Stenosarchaea group</taxon>
        <taxon>Halobacteria</taxon>
        <taxon>Halobacteriales</taxon>
        <taxon>Haloferacaceae</taxon>
        <taxon>Halorubrum</taxon>
    </lineage>
</organism>
<evidence type="ECO:0000313" key="4">
    <source>
        <dbReference type="Proteomes" id="UP001210528"/>
    </source>
</evidence>
<dbReference type="InterPro" id="IPR058441">
    <property type="entry name" value="DUF8128"/>
</dbReference>
<name>A0ABT4Z7E5_HALEZ</name>
<keyword evidence="4" id="KW-1185">Reference proteome</keyword>
<evidence type="ECO:0000256" key="1">
    <source>
        <dbReference type="SAM" id="MobiDB-lite"/>
    </source>
</evidence>